<evidence type="ECO:0000256" key="6">
    <source>
        <dbReference type="ARBA" id="ARBA00023237"/>
    </source>
</evidence>
<keyword evidence="5 7" id="KW-0472">Membrane</keyword>
<dbReference type="PROSITE" id="PS52016">
    <property type="entry name" value="TONB_DEPENDENT_REC_3"/>
    <property type="match status" value="1"/>
</dbReference>
<dbReference type="InterPro" id="IPR039426">
    <property type="entry name" value="TonB-dep_rcpt-like"/>
</dbReference>
<comment type="similarity">
    <text evidence="7">Belongs to the TonB-dependent receptor family.</text>
</comment>
<evidence type="ECO:0000256" key="8">
    <source>
        <dbReference type="SAM" id="SignalP"/>
    </source>
</evidence>
<sequence>MKKNFTRKWKVALLAGILLSWGSAMAQTTVITGTVTGPPGNEPIPGVNVIAQGTTSGSITDIDGNYKINVSDEVTALIFSFIGYETKEVSIGGRTSIDVVLDEDIETLEEVVIVGYGTESKKMATGSYTKVDAKGLSQKVSSSFQEGLQGMAAGMDVTGASGAVGGAINIRIRGTGSFSSNANPLYVIDGIPYTSYPTDGLGNFGTVFNPLTNINPQDIASMTVLKDAEATSIYGSRGANGVIIVTTKTGQKGKAKFEVSYSQGISEAANVLDHLGTEQWIDYLEESWDNAGTPVANRKLPYTTDAADGWYTDEVARSIDDDKFDRVYRQGMQRNASLAVSGGNDKVTYRINGAYSKAEGILERNDNERVSFAGNLDVQLTPKMKAGINMSVSNTKNSQFPTNIYFLNAEGHTGGVFQYFSNPTGLNFIRNSLPMYPIYNPDGTFFQGTGLSNVGPALDPDYFKHESYSFNSMVSGSYQYKITPDLTFDATFGLNYIGYRRDVFFSPFVTTPSEIGCDDCKGYAERMMQHRFYLNSNATLKYNKAINLNVFETLVGVETFSENNNYLGLKGVGFPKTNSISNVGSAQEPIEWKSEESGVVFYSAFARFKYAYDQRYIIGLSARADGSSRFGAANRWGVFPAASVGWNISQESFMDDASFIDFLKVRASYGVTGNAEIDQSAAFYNWNFNSVSYAGGQGVTPLRLQGSTDNIGWERAYTLDVGVDFELFDKRLRGEVGYFNRRSTDLLAKLSLPPTSGGGSFIANTGSILNKGIEMSLTTDIIRRAVTWSTSINVTHQKNEVLSLGTDVDPTVFQTNARVGIPVVGGSVSGYELVKWLGVDPQTGYEMFEDPETGQAYQFADPERPTQGEMQNLVQTIDGKDGVPDWYGSITNNIGFKGFNLSFQFYFKQGLYLYDDELTQMAYMGKGNQLTNVPQFMYDERWQQPGDQTDVPRMIYDHPLAGNPARGNRSTRFLYDGSFVRLRNVTVSYNFPSALCQRLGMTSVRIFATGTNLLTFTKYPGWDPESLNSVGSFSPSAANIEPGLIKGNPPQAKVYKLGVHFTF</sequence>
<dbReference type="Pfam" id="PF13715">
    <property type="entry name" value="CarbopepD_reg_2"/>
    <property type="match status" value="1"/>
</dbReference>
<protein>
    <submittedName>
        <fullName evidence="10">TonB-dependent receptor</fullName>
    </submittedName>
</protein>
<dbReference type="InterPro" id="IPR008969">
    <property type="entry name" value="CarboxyPept-like_regulatory"/>
</dbReference>
<feature type="chain" id="PRO_5046919273" evidence="8">
    <location>
        <begin position="27"/>
        <end position="1063"/>
    </location>
</feature>
<gene>
    <name evidence="10" type="ORF">N7E81_07790</name>
</gene>
<proteinExistence type="inferred from homology"/>
<dbReference type="InterPro" id="IPR023996">
    <property type="entry name" value="TonB-dep_OMP_SusC/RagA"/>
</dbReference>
<keyword evidence="8" id="KW-0732">Signal</keyword>
<dbReference type="Gene3D" id="2.40.170.20">
    <property type="entry name" value="TonB-dependent receptor, beta-barrel domain"/>
    <property type="match status" value="1"/>
</dbReference>
<evidence type="ECO:0000313" key="10">
    <source>
        <dbReference type="EMBL" id="UXX80999.1"/>
    </source>
</evidence>
<keyword evidence="10" id="KW-0675">Receptor</keyword>
<dbReference type="NCBIfam" id="TIGR04057">
    <property type="entry name" value="SusC_RagA_signa"/>
    <property type="match status" value="1"/>
</dbReference>
<dbReference type="Gene3D" id="2.170.130.10">
    <property type="entry name" value="TonB-dependent receptor, plug domain"/>
    <property type="match status" value="1"/>
</dbReference>
<dbReference type="Gene3D" id="2.60.40.1120">
    <property type="entry name" value="Carboxypeptidase-like, regulatory domain"/>
    <property type="match status" value="1"/>
</dbReference>
<name>A0ABY6D4B2_9BACT</name>
<reference evidence="10" key="1">
    <citation type="submission" date="2022-10" db="EMBL/GenBank/DDBJ databases">
        <title>Comparative genomics and taxonomic characterization of three novel marine species of genus Reichenbachiella exhibiting antioxidant and polysaccharide degradation activities.</title>
        <authorList>
            <person name="Muhammad N."/>
            <person name="Lee Y.-J."/>
            <person name="Ko J."/>
            <person name="Kim S.-G."/>
        </authorList>
    </citation>
    <scope>NUCLEOTIDE SEQUENCE</scope>
    <source>
        <strain evidence="10">Wsw4-B4</strain>
    </source>
</reference>
<evidence type="ECO:0000256" key="2">
    <source>
        <dbReference type="ARBA" id="ARBA00022448"/>
    </source>
</evidence>
<evidence type="ECO:0000256" key="3">
    <source>
        <dbReference type="ARBA" id="ARBA00022452"/>
    </source>
</evidence>
<keyword evidence="3 7" id="KW-1134">Transmembrane beta strand</keyword>
<keyword evidence="2 7" id="KW-0813">Transport</keyword>
<dbReference type="Proteomes" id="UP001062165">
    <property type="component" value="Chromosome"/>
</dbReference>
<evidence type="ECO:0000256" key="4">
    <source>
        <dbReference type="ARBA" id="ARBA00022692"/>
    </source>
</evidence>
<dbReference type="SUPFAM" id="SSF56935">
    <property type="entry name" value="Porins"/>
    <property type="match status" value="1"/>
</dbReference>
<keyword evidence="11" id="KW-1185">Reference proteome</keyword>
<dbReference type="InterPro" id="IPR023997">
    <property type="entry name" value="TonB-dep_OMP_SusC/RagA_CS"/>
</dbReference>
<evidence type="ECO:0000256" key="5">
    <source>
        <dbReference type="ARBA" id="ARBA00023136"/>
    </source>
</evidence>
<keyword evidence="4 7" id="KW-0812">Transmembrane</keyword>
<keyword evidence="6 7" id="KW-0998">Cell outer membrane</keyword>
<dbReference type="Pfam" id="PF07715">
    <property type="entry name" value="Plug"/>
    <property type="match status" value="1"/>
</dbReference>
<evidence type="ECO:0000256" key="7">
    <source>
        <dbReference type="PROSITE-ProRule" id="PRU01360"/>
    </source>
</evidence>
<feature type="domain" description="TonB-dependent receptor plug" evidence="9">
    <location>
        <begin position="121"/>
        <end position="242"/>
    </location>
</feature>
<dbReference type="InterPro" id="IPR037066">
    <property type="entry name" value="Plug_dom_sf"/>
</dbReference>
<accession>A0ABY6D4B2</accession>
<evidence type="ECO:0000259" key="9">
    <source>
        <dbReference type="Pfam" id="PF07715"/>
    </source>
</evidence>
<dbReference type="EMBL" id="CP106735">
    <property type="protein sequence ID" value="UXX80999.1"/>
    <property type="molecule type" value="Genomic_DNA"/>
</dbReference>
<feature type="signal peptide" evidence="8">
    <location>
        <begin position="1"/>
        <end position="26"/>
    </location>
</feature>
<dbReference type="NCBIfam" id="TIGR04056">
    <property type="entry name" value="OMP_RagA_SusC"/>
    <property type="match status" value="1"/>
</dbReference>
<dbReference type="InterPro" id="IPR012910">
    <property type="entry name" value="Plug_dom"/>
</dbReference>
<comment type="subcellular location">
    <subcellularLocation>
        <location evidence="1 7">Cell outer membrane</location>
        <topology evidence="1 7">Multi-pass membrane protein</topology>
    </subcellularLocation>
</comment>
<dbReference type="SUPFAM" id="SSF49464">
    <property type="entry name" value="Carboxypeptidase regulatory domain-like"/>
    <property type="match status" value="1"/>
</dbReference>
<evidence type="ECO:0000313" key="11">
    <source>
        <dbReference type="Proteomes" id="UP001062165"/>
    </source>
</evidence>
<evidence type="ECO:0000256" key="1">
    <source>
        <dbReference type="ARBA" id="ARBA00004571"/>
    </source>
</evidence>
<dbReference type="RefSeq" id="WP_263052728.1">
    <property type="nucleotide sequence ID" value="NZ_CP106735.1"/>
</dbReference>
<organism evidence="10 11">
    <name type="scientific">Reichenbachiella carrageenanivorans</name>
    <dbReference type="NCBI Taxonomy" id="2979869"/>
    <lineage>
        <taxon>Bacteria</taxon>
        <taxon>Pseudomonadati</taxon>
        <taxon>Bacteroidota</taxon>
        <taxon>Cytophagia</taxon>
        <taxon>Cytophagales</taxon>
        <taxon>Reichenbachiellaceae</taxon>
        <taxon>Reichenbachiella</taxon>
    </lineage>
</organism>
<dbReference type="InterPro" id="IPR036942">
    <property type="entry name" value="Beta-barrel_TonB_sf"/>
</dbReference>